<evidence type="ECO:0000256" key="2">
    <source>
        <dbReference type="SAM" id="Coils"/>
    </source>
</evidence>
<dbReference type="Gene3D" id="1.10.287.470">
    <property type="entry name" value="Helix hairpin bin"/>
    <property type="match status" value="3"/>
</dbReference>
<evidence type="ECO:0000313" key="5">
    <source>
        <dbReference type="EMBL" id="SFD80843.1"/>
    </source>
</evidence>
<evidence type="ECO:0000256" key="3">
    <source>
        <dbReference type="SAM" id="MobiDB-lite"/>
    </source>
</evidence>
<feature type="coiled-coil region" evidence="2">
    <location>
        <begin position="131"/>
        <end position="172"/>
    </location>
</feature>
<reference evidence="5 6" key="1">
    <citation type="submission" date="2016-10" db="EMBL/GenBank/DDBJ databases">
        <authorList>
            <person name="Varghese N."/>
            <person name="Submissions S."/>
        </authorList>
    </citation>
    <scope>NUCLEOTIDE SEQUENCE [LARGE SCALE GENOMIC DNA]</scope>
    <source>
        <strain evidence="6">YIM D21,KCTC 23444,ACCC 10710</strain>
    </source>
</reference>
<dbReference type="Gene3D" id="2.40.420.20">
    <property type="match status" value="1"/>
</dbReference>
<feature type="compositionally biased region" description="Basic and acidic residues" evidence="3">
    <location>
        <begin position="48"/>
        <end position="59"/>
    </location>
</feature>
<sequence>MRVFPVLLAVLVAALLYAVVVERDRFVALIGPAAPTEVEADQPPDIPVKADTDASETPPREGAVRVMAMKSVAQEIDSAVRLRGETEALREVAVMAETTGKVVSDPLRKGAFVDAGDTLCRLDPGTRQISLEEAEAALAEARASVPEAEARVPEAEARVAEAEAALEEARINENAASTLSGSGYASDTRVAQTRAAVRAAEAAVSSAKAGLEAARSGLESAAARIRSAEAAVARAENEIDKLTIRAPFDGLLESDTAELGALLQSGGMGGDPCATVLQLDPIKIVGFVPEAAVGRVHVGATASARLTGGREVAGEVTFVSRSADALTRTFRVEIRADNADLALSAGQTAEIAIDSDGVKAHLIPQSAMTLSDDGTLGVRAVGDDGTARFHGIEIVRDTVEGTWVTGLPDRTDIITLGQEYVTDGVPVAPSYQDIIQ</sequence>
<name>A0A1I1VIE2_9RHOB</name>
<dbReference type="Proteomes" id="UP000325289">
    <property type="component" value="Unassembled WGS sequence"/>
</dbReference>
<feature type="domain" description="CusB-like beta-barrel" evidence="4">
    <location>
        <begin position="288"/>
        <end position="355"/>
    </location>
</feature>
<organism evidence="5 6">
    <name type="scientific">Roseivivax sediminis</name>
    <dbReference type="NCBI Taxonomy" id="936889"/>
    <lineage>
        <taxon>Bacteria</taxon>
        <taxon>Pseudomonadati</taxon>
        <taxon>Pseudomonadota</taxon>
        <taxon>Alphaproteobacteria</taxon>
        <taxon>Rhodobacterales</taxon>
        <taxon>Roseobacteraceae</taxon>
        <taxon>Roseivivax</taxon>
    </lineage>
</organism>
<dbReference type="OrthoDB" id="9806939at2"/>
<proteinExistence type="inferred from homology"/>
<evidence type="ECO:0000256" key="1">
    <source>
        <dbReference type="ARBA" id="ARBA00009477"/>
    </source>
</evidence>
<evidence type="ECO:0000313" key="6">
    <source>
        <dbReference type="Proteomes" id="UP000325289"/>
    </source>
</evidence>
<gene>
    <name evidence="5" type="ORF">SAMN04515678_103132</name>
</gene>
<dbReference type="GO" id="GO:0015562">
    <property type="term" value="F:efflux transmembrane transporter activity"/>
    <property type="evidence" value="ECO:0007669"/>
    <property type="project" value="TreeGrafter"/>
</dbReference>
<keyword evidence="2" id="KW-0175">Coiled coil</keyword>
<evidence type="ECO:0000259" key="4">
    <source>
        <dbReference type="Pfam" id="PF25954"/>
    </source>
</evidence>
<feature type="coiled-coil region" evidence="2">
    <location>
        <begin position="211"/>
        <end position="245"/>
    </location>
</feature>
<dbReference type="Pfam" id="PF25954">
    <property type="entry name" value="Beta-barrel_RND_2"/>
    <property type="match status" value="1"/>
</dbReference>
<dbReference type="SUPFAM" id="SSF111369">
    <property type="entry name" value="HlyD-like secretion proteins"/>
    <property type="match status" value="2"/>
</dbReference>
<dbReference type="GO" id="GO:1990281">
    <property type="term" value="C:efflux pump complex"/>
    <property type="evidence" value="ECO:0007669"/>
    <property type="project" value="TreeGrafter"/>
</dbReference>
<comment type="similarity">
    <text evidence="1">Belongs to the membrane fusion protein (MFP) (TC 8.A.1) family.</text>
</comment>
<dbReference type="Gene3D" id="2.40.30.170">
    <property type="match status" value="1"/>
</dbReference>
<protein>
    <submittedName>
        <fullName evidence="5">Membrane fusion protein, multidrug efflux system</fullName>
    </submittedName>
</protein>
<dbReference type="NCBIfam" id="TIGR01730">
    <property type="entry name" value="RND_mfp"/>
    <property type="match status" value="1"/>
</dbReference>
<dbReference type="InterPro" id="IPR058792">
    <property type="entry name" value="Beta-barrel_RND_2"/>
</dbReference>
<feature type="region of interest" description="Disordered" evidence="3">
    <location>
        <begin position="37"/>
        <end position="59"/>
    </location>
</feature>
<keyword evidence="6" id="KW-1185">Reference proteome</keyword>
<accession>A0A1I1VIE2</accession>
<dbReference type="RefSeq" id="WP_149755045.1">
    <property type="nucleotide sequence ID" value="NZ_FOMS01000003.1"/>
</dbReference>
<dbReference type="PANTHER" id="PTHR30469">
    <property type="entry name" value="MULTIDRUG RESISTANCE PROTEIN MDTA"/>
    <property type="match status" value="1"/>
</dbReference>
<dbReference type="InterPro" id="IPR006143">
    <property type="entry name" value="RND_pump_MFP"/>
</dbReference>
<dbReference type="Gene3D" id="2.40.50.100">
    <property type="match status" value="2"/>
</dbReference>
<dbReference type="PANTHER" id="PTHR30469:SF29">
    <property type="entry name" value="BLR2860 PROTEIN"/>
    <property type="match status" value="1"/>
</dbReference>
<dbReference type="EMBL" id="FOMS01000003">
    <property type="protein sequence ID" value="SFD80843.1"/>
    <property type="molecule type" value="Genomic_DNA"/>
</dbReference>
<dbReference type="AlphaFoldDB" id="A0A1I1VIE2"/>